<evidence type="ECO:0000313" key="1">
    <source>
        <dbReference type="EMBL" id="JAE01359.1"/>
    </source>
</evidence>
<organism evidence="1">
    <name type="scientific">Arundo donax</name>
    <name type="common">Giant reed</name>
    <name type="synonym">Donax arundinaceus</name>
    <dbReference type="NCBI Taxonomy" id="35708"/>
    <lineage>
        <taxon>Eukaryota</taxon>
        <taxon>Viridiplantae</taxon>
        <taxon>Streptophyta</taxon>
        <taxon>Embryophyta</taxon>
        <taxon>Tracheophyta</taxon>
        <taxon>Spermatophyta</taxon>
        <taxon>Magnoliopsida</taxon>
        <taxon>Liliopsida</taxon>
        <taxon>Poales</taxon>
        <taxon>Poaceae</taxon>
        <taxon>PACMAD clade</taxon>
        <taxon>Arundinoideae</taxon>
        <taxon>Arundineae</taxon>
        <taxon>Arundo</taxon>
    </lineage>
</organism>
<reference evidence="1" key="2">
    <citation type="journal article" date="2015" name="Data Brief">
        <title>Shoot transcriptome of the giant reed, Arundo donax.</title>
        <authorList>
            <person name="Barrero R.A."/>
            <person name="Guerrero F.D."/>
            <person name="Moolhuijzen P."/>
            <person name="Goolsby J.A."/>
            <person name="Tidwell J."/>
            <person name="Bellgard S.E."/>
            <person name="Bellgard M.I."/>
        </authorList>
    </citation>
    <scope>NUCLEOTIDE SEQUENCE</scope>
    <source>
        <tissue evidence="1">Shoot tissue taken approximately 20 cm above the soil surface</tissue>
    </source>
</reference>
<protein>
    <submittedName>
        <fullName evidence="1">Uncharacterized protein</fullName>
    </submittedName>
</protein>
<reference evidence="1" key="1">
    <citation type="submission" date="2014-09" db="EMBL/GenBank/DDBJ databases">
        <authorList>
            <person name="Magalhaes I.L.F."/>
            <person name="Oliveira U."/>
            <person name="Santos F.R."/>
            <person name="Vidigal T.H.D.A."/>
            <person name="Brescovit A.D."/>
            <person name="Santos A.J."/>
        </authorList>
    </citation>
    <scope>NUCLEOTIDE SEQUENCE</scope>
    <source>
        <tissue evidence="1">Shoot tissue taken approximately 20 cm above the soil surface</tissue>
    </source>
</reference>
<proteinExistence type="predicted"/>
<name>A0A0A9EQS2_ARUDO</name>
<dbReference type="AlphaFoldDB" id="A0A0A9EQS2"/>
<dbReference type="EMBL" id="GBRH01196537">
    <property type="protein sequence ID" value="JAE01359.1"/>
    <property type="molecule type" value="Transcribed_RNA"/>
</dbReference>
<sequence length="94" mass="10636">MHFQPIRPADSYVSLMLQTFVGQMSVDSSCFLALRKLSCFLHQSLQQTGELGKRTSHPGGAKTLYWALSRFLAMHQVLMQPSSYTCLQAERMPI</sequence>
<accession>A0A0A9EQS2</accession>